<name>A0ABM1B0I7_LIMPO</name>
<reference evidence="9" key="1">
    <citation type="submission" date="2025-08" db="UniProtKB">
        <authorList>
            <consortium name="RefSeq"/>
        </authorList>
    </citation>
    <scope>IDENTIFICATION</scope>
    <source>
        <tissue evidence="9">Muscle</tissue>
    </source>
</reference>
<dbReference type="PRINTS" id="PR00823">
    <property type="entry name" value="PANCLIPASE"/>
</dbReference>
<evidence type="ECO:0000256" key="3">
    <source>
        <dbReference type="ARBA" id="ARBA00022525"/>
    </source>
</evidence>
<evidence type="ECO:0000256" key="6">
    <source>
        <dbReference type="SAM" id="SignalP"/>
    </source>
</evidence>
<dbReference type="GeneID" id="106457427"/>
<dbReference type="PRINTS" id="PR00821">
    <property type="entry name" value="TAGLIPASE"/>
</dbReference>
<dbReference type="Gene3D" id="3.40.50.1820">
    <property type="entry name" value="alpha/beta hydrolase"/>
    <property type="match status" value="1"/>
</dbReference>
<keyword evidence="3" id="KW-0964">Secreted</keyword>
<keyword evidence="4" id="KW-1015">Disulfide bond</keyword>
<evidence type="ECO:0000256" key="4">
    <source>
        <dbReference type="ARBA" id="ARBA00023157"/>
    </source>
</evidence>
<dbReference type="InterPro" id="IPR013818">
    <property type="entry name" value="Lipase"/>
</dbReference>
<evidence type="ECO:0000256" key="1">
    <source>
        <dbReference type="ARBA" id="ARBA00004613"/>
    </source>
</evidence>
<feature type="domain" description="Lipase" evidence="7">
    <location>
        <begin position="36"/>
        <end position="351"/>
    </location>
</feature>
<protein>
    <submittedName>
        <fullName evidence="9">Pancreatic triacylglycerol lipase-like</fullName>
    </submittedName>
</protein>
<evidence type="ECO:0000256" key="2">
    <source>
        <dbReference type="ARBA" id="ARBA00010701"/>
    </source>
</evidence>
<dbReference type="PANTHER" id="PTHR11610">
    <property type="entry name" value="LIPASE"/>
    <property type="match status" value="1"/>
</dbReference>
<dbReference type="InterPro" id="IPR002331">
    <property type="entry name" value="Lipase_panc"/>
</dbReference>
<dbReference type="CDD" id="cd00707">
    <property type="entry name" value="Pancreat_lipase_like"/>
    <property type="match status" value="1"/>
</dbReference>
<evidence type="ECO:0000256" key="5">
    <source>
        <dbReference type="RuleBase" id="RU004262"/>
    </source>
</evidence>
<dbReference type="Proteomes" id="UP000694941">
    <property type="component" value="Unplaced"/>
</dbReference>
<organism evidence="8 9">
    <name type="scientific">Limulus polyphemus</name>
    <name type="common">Atlantic horseshoe crab</name>
    <dbReference type="NCBI Taxonomy" id="6850"/>
    <lineage>
        <taxon>Eukaryota</taxon>
        <taxon>Metazoa</taxon>
        <taxon>Ecdysozoa</taxon>
        <taxon>Arthropoda</taxon>
        <taxon>Chelicerata</taxon>
        <taxon>Merostomata</taxon>
        <taxon>Xiphosura</taxon>
        <taxon>Limulidae</taxon>
        <taxon>Limulus</taxon>
    </lineage>
</organism>
<evidence type="ECO:0000313" key="9">
    <source>
        <dbReference type="RefSeq" id="XP_013772295.1"/>
    </source>
</evidence>
<proteinExistence type="inferred from homology"/>
<keyword evidence="6" id="KW-0732">Signal</keyword>
<dbReference type="Pfam" id="PF00151">
    <property type="entry name" value="Lipase"/>
    <property type="match status" value="1"/>
</dbReference>
<dbReference type="PIRSF" id="PIRSF000865">
    <property type="entry name" value="Lipoprotein_lipase_LIPH"/>
    <property type="match status" value="1"/>
</dbReference>
<dbReference type="InterPro" id="IPR016272">
    <property type="entry name" value="Lipase_LIPH"/>
</dbReference>
<comment type="subcellular location">
    <subcellularLocation>
        <location evidence="1">Secreted</location>
    </subcellularLocation>
</comment>
<evidence type="ECO:0000313" key="8">
    <source>
        <dbReference type="Proteomes" id="UP000694941"/>
    </source>
</evidence>
<comment type="similarity">
    <text evidence="2 5">Belongs to the AB hydrolase superfamily. Lipase family.</text>
</comment>
<dbReference type="SUPFAM" id="SSF53474">
    <property type="entry name" value="alpha/beta-Hydrolases"/>
    <property type="match status" value="1"/>
</dbReference>
<gene>
    <name evidence="9" type="primary">LOC106457427</name>
</gene>
<dbReference type="InterPro" id="IPR029058">
    <property type="entry name" value="AB_hydrolase_fold"/>
</dbReference>
<feature type="chain" id="PRO_5046136021" evidence="6">
    <location>
        <begin position="22"/>
        <end position="499"/>
    </location>
</feature>
<keyword evidence="8" id="KW-1185">Reference proteome</keyword>
<accession>A0ABM1B0I7</accession>
<dbReference type="RefSeq" id="XP_013772295.1">
    <property type="nucleotide sequence ID" value="XM_013916841.2"/>
</dbReference>
<dbReference type="InterPro" id="IPR000734">
    <property type="entry name" value="TAG_lipase"/>
</dbReference>
<dbReference type="InterPro" id="IPR033906">
    <property type="entry name" value="Lipase_N"/>
</dbReference>
<feature type="signal peptide" evidence="6">
    <location>
        <begin position="1"/>
        <end position="21"/>
    </location>
</feature>
<evidence type="ECO:0000259" key="7">
    <source>
        <dbReference type="Pfam" id="PF00151"/>
    </source>
</evidence>
<dbReference type="PANTHER" id="PTHR11610:SF185">
    <property type="entry name" value="LD47264P"/>
    <property type="match status" value="1"/>
</dbReference>
<sequence>MQSKLRWVLLVLILTVLHARAQDGEEEEDKDDVLKRCYEKYGCFSIGEPFLSVYRPINMFPYPPDAINVRFLLTSRENPNRFQRINMDDTSKSDLDPDKPLKVLVHDYLEDVNHPWLLQMIQELLTQDDYNIISVDWSRGATSSYTQTVANARMVGAIIAEFLKNLEVAPTNMHIIGHGVGAHIAGYTGERVPGLGRITGLDPAEPYFQKTDPKVHLDPSDAEFVDVIHTNDENFIVNGREIDQVEPSGHLDFYPNGGKKPSGCSNTIGRGQFDSCETVPSWQLFTESINTDCPFFGYVCDSFTNFTSAKCTDGCGDGSLCAPLGFRAGNWQQYKKAEPVKMYLSTGKSTPACRYHYHVKAKIAEQKTDDKDDKAGPFRGFMTLRIAGSQKKTLPFQTTSVPVLFSPEKEVQFLLSSKDLGSINRIDAKWKPVNTPFGDFHVNRQSGFSPFNVEPPALPVEKFEVNNLENGIREVFCPPGEPDLYPNEVKPFFKGGECA</sequence>